<feature type="transmembrane region" description="Helical" evidence="1">
    <location>
        <begin position="55"/>
        <end position="76"/>
    </location>
</feature>
<dbReference type="Proteomes" id="UP000235371">
    <property type="component" value="Unassembled WGS sequence"/>
</dbReference>
<keyword evidence="3" id="KW-1185">Reference proteome</keyword>
<feature type="non-terminal residue" evidence="2">
    <location>
        <position position="82"/>
    </location>
</feature>
<name>A0A2J6SYH3_9HELO</name>
<accession>A0A2J6SYH3</accession>
<feature type="non-terminal residue" evidence="2">
    <location>
        <position position="1"/>
    </location>
</feature>
<evidence type="ECO:0000313" key="3">
    <source>
        <dbReference type="Proteomes" id="UP000235371"/>
    </source>
</evidence>
<evidence type="ECO:0000313" key="2">
    <source>
        <dbReference type="EMBL" id="PMD55753.1"/>
    </source>
</evidence>
<dbReference type="EMBL" id="KZ613854">
    <property type="protein sequence ID" value="PMD55753.1"/>
    <property type="molecule type" value="Genomic_DNA"/>
</dbReference>
<organism evidence="2 3">
    <name type="scientific">Hyaloscypha bicolor E</name>
    <dbReference type="NCBI Taxonomy" id="1095630"/>
    <lineage>
        <taxon>Eukaryota</taxon>
        <taxon>Fungi</taxon>
        <taxon>Dikarya</taxon>
        <taxon>Ascomycota</taxon>
        <taxon>Pezizomycotina</taxon>
        <taxon>Leotiomycetes</taxon>
        <taxon>Helotiales</taxon>
        <taxon>Hyaloscyphaceae</taxon>
        <taxon>Hyaloscypha</taxon>
        <taxon>Hyaloscypha bicolor</taxon>
    </lineage>
</organism>
<gene>
    <name evidence="2" type="ORF">K444DRAFT_482302</name>
</gene>
<proteinExistence type="predicted"/>
<dbReference type="InParanoid" id="A0A2J6SYH3"/>
<keyword evidence="1" id="KW-0472">Membrane</keyword>
<feature type="transmembrane region" description="Helical" evidence="1">
    <location>
        <begin position="12"/>
        <end position="35"/>
    </location>
</feature>
<dbReference type="GeneID" id="36581099"/>
<reference evidence="2 3" key="1">
    <citation type="submission" date="2016-04" db="EMBL/GenBank/DDBJ databases">
        <title>A degradative enzymes factory behind the ericoid mycorrhizal symbiosis.</title>
        <authorList>
            <consortium name="DOE Joint Genome Institute"/>
            <person name="Martino E."/>
            <person name="Morin E."/>
            <person name="Grelet G."/>
            <person name="Kuo A."/>
            <person name="Kohler A."/>
            <person name="Daghino S."/>
            <person name="Barry K."/>
            <person name="Choi C."/>
            <person name="Cichocki N."/>
            <person name="Clum A."/>
            <person name="Copeland A."/>
            <person name="Hainaut M."/>
            <person name="Haridas S."/>
            <person name="Labutti K."/>
            <person name="Lindquist E."/>
            <person name="Lipzen A."/>
            <person name="Khouja H.-R."/>
            <person name="Murat C."/>
            <person name="Ohm R."/>
            <person name="Olson A."/>
            <person name="Spatafora J."/>
            <person name="Veneault-Fourrey C."/>
            <person name="Henrissat B."/>
            <person name="Grigoriev I."/>
            <person name="Martin F."/>
            <person name="Perotto S."/>
        </authorList>
    </citation>
    <scope>NUCLEOTIDE SEQUENCE [LARGE SCALE GENOMIC DNA]</scope>
    <source>
        <strain evidence="2 3">E</strain>
    </source>
</reference>
<keyword evidence="1" id="KW-1133">Transmembrane helix</keyword>
<sequence length="82" mass="9546">RDIARDSKLDSSAMKAIAVLTMVFLPGTFFASLSAMPLFDWEASTTLHIMKSRSWIYWAVAIPSTILVLVFWRIWFKFDSWR</sequence>
<dbReference type="RefSeq" id="XP_024732657.1">
    <property type="nucleotide sequence ID" value="XM_024873019.1"/>
</dbReference>
<dbReference type="OrthoDB" id="2830640at2759"/>
<dbReference type="Gene3D" id="1.20.58.340">
    <property type="entry name" value="Magnesium transport protein CorA, transmembrane region"/>
    <property type="match status" value="1"/>
</dbReference>
<evidence type="ECO:0000256" key="1">
    <source>
        <dbReference type="SAM" id="Phobius"/>
    </source>
</evidence>
<protein>
    <submittedName>
        <fullName evidence="2">Uncharacterized protein</fullName>
    </submittedName>
</protein>
<keyword evidence="1" id="KW-0812">Transmembrane</keyword>
<dbReference type="AlphaFoldDB" id="A0A2J6SYH3"/>